<feature type="compositionally biased region" description="Basic and acidic residues" evidence="1">
    <location>
        <begin position="365"/>
        <end position="374"/>
    </location>
</feature>
<dbReference type="InterPro" id="IPR036388">
    <property type="entry name" value="WH-like_DNA-bd_sf"/>
</dbReference>
<dbReference type="EMBL" id="JAOCBF010000112">
    <property type="protein sequence ID" value="MDH0967508.1"/>
    <property type="molecule type" value="Genomic_DNA"/>
</dbReference>
<dbReference type="Gene3D" id="1.10.8.1180">
    <property type="match status" value="1"/>
</dbReference>
<evidence type="ECO:0000313" key="3">
    <source>
        <dbReference type="EMBL" id="MDH0967508.1"/>
    </source>
</evidence>
<dbReference type="Gene3D" id="1.10.10.10">
    <property type="entry name" value="Winged helix-like DNA-binding domain superfamily/Winged helix DNA-binding domain"/>
    <property type="match status" value="1"/>
</dbReference>
<protein>
    <submittedName>
        <fullName evidence="3">DnaT-like ssDNA-binding domain-containing protein</fullName>
    </submittedName>
</protein>
<evidence type="ECO:0000259" key="2">
    <source>
        <dbReference type="Pfam" id="PF17948"/>
    </source>
</evidence>
<feature type="region of interest" description="Disordered" evidence="1">
    <location>
        <begin position="343"/>
        <end position="374"/>
    </location>
</feature>
<dbReference type="AlphaFoldDB" id="A0AAJ1L262"/>
<organism evidence="3 4">
    <name type="scientific">Klebsiella michiganensis</name>
    <dbReference type="NCBI Taxonomy" id="1134687"/>
    <lineage>
        <taxon>Bacteria</taxon>
        <taxon>Pseudomonadati</taxon>
        <taxon>Pseudomonadota</taxon>
        <taxon>Gammaproteobacteria</taxon>
        <taxon>Enterobacterales</taxon>
        <taxon>Enterobacteriaceae</taxon>
        <taxon>Klebsiella/Raoultella group</taxon>
        <taxon>Klebsiella</taxon>
    </lineage>
</organism>
<feature type="domain" description="DnaT DNA-binding" evidence="2">
    <location>
        <begin position="228"/>
        <end position="290"/>
    </location>
</feature>
<feature type="compositionally biased region" description="Polar residues" evidence="1">
    <location>
        <begin position="182"/>
        <end position="193"/>
    </location>
</feature>
<dbReference type="Proteomes" id="UP001159937">
    <property type="component" value="Unassembled WGS sequence"/>
</dbReference>
<dbReference type="InterPro" id="IPR040480">
    <property type="entry name" value="DnaT_DNA_bind"/>
</dbReference>
<accession>A0AAJ1L262</accession>
<sequence>MSSKLHGLVWEGCAQAGLNISRVALMARLADYSNSDGVCWPAIETLMIEIGARSETTVKAGLKELVKDGWITKTERKVGGRNLTNIYQINIEKLEFEAALGRKKIKDARAKKKSSRCIPVATEGKGANINPSNNAPLNDGDKGANSDPSKNAPSNLRGQILRGSKIDEKGDLTPPIIAPDPSLTTDPSLNPNKNAREGNSDGEQSRPVPEYPGQPGTNFPAAEQFGKFPMTASWVPSPDFRQQVAFWGKVIPERLNLRAELNAFIAYWEPEGKVFHQSQWEQKFANHLQNAKPTKPRGANHAGLESGSTANAAVQRAHAARAAQLRARGEGMEVLGSHAGNLLQPVGDQKRLGSVGPVDCADWELDQRPDEERL</sequence>
<dbReference type="Pfam" id="PF17948">
    <property type="entry name" value="DnaT"/>
    <property type="match status" value="1"/>
</dbReference>
<feature type="compositionally biased region" description="Polar residues" evidence="1">
    <location>
        <begin position="146"/>
        <end position="157"/>
    </location>
</feature>
<gene>
    <name evidence="3" type="ORF">N5C89_32275</name>
</gene>
<dbReference type="Pfam" id="PF13730">
    <property type="entry name" value="HTH_36"/>
    <property type="match status" value="1"/>
</dbReference>
<comment type="caution">
    <text evidence="3">The sequence shown here is derived from an EMBL/GenBank/DDBJ whole genome shotgun (WGS) entry which is preliminary data.</text>
</comment>
<feature type="region of interest" description="Disordered" evidence="1">
    <location>
        <begin position="111"/>
        <end position="223"/>
    </location>
</feature>
<dbReference type="RefSeq" id="WP_279945279.1">
    <property type="nucleotide sequence ID" value="NZ_JAOCBF010000112.1"/>
</dbReference>
<evidence type="ECO:0000313" key="4">
    <source>
        <dbReference type="Proteomes" id="UP001159937"/>
    </source>
</evidence>
<proteinExistence type="predicted"/>
<name>A0AAJ1L262_9ENTR</name>
<feature type="region of interest" description="Disordered" evidence="1">
    <location>
        <begin position="291"/>
        <end position="312"/>
    </location>
</feature>
<evidence type="ECO:0000256" key="1">
    <source>
        <dbReference type="SAM" id="MobiDB-lite"/>
    </source>
</evidence>
<reference evidence="3" key="1">
    <citation type="submission" date="2022-09" db="EMBL/GenBank/DDBJ databases">
        <title>Intensive care unit water sources are persistently colonized with multi-drug resistant bacteria and are the site of extensive horizontal gene transfer of antibiotic resistance genes.</title>
        <authorList>
            <person name="Diorio-Toth L."/>
        </authorList>
    </citation>
    <scope>NUCLEOTIDE SEQUENCE</scope>
    <source>
        <strain evidence="3">GD03918</strain>
    </source>
</reference>